<name>A0ABC8ZFJ4_9POAL</name>
<keyword evidence="4" id="KW-1185">Reference proteome</keyword>
<evidence type="ECO:0000313" key="4">
    <source>
        <dbReference type="Proteomes" id="UP001497457"/>
    </source>
</evidence>
<evidence type="ECO:0000256" key="2">
    <source>
        <dbReference type="SAM" id="SignalP"/>
    </source>
</evidence>
<protein>
    <submittedName>
        <fullName evidence="3">Uncharacterized protein</fullName>
    </submittedName>
</protein>
<dbReference type="EMBL" id="OZ075129">
    <property type="protein sequence ID" value="CAL4959610.1"/>
    <property type="molecule type" value="Genomic_DNA"/>
</dbReference>
<feature type="region of interest" description="Disordered" evidence="1">
    <location>
        <begin position="30"/>
        <end position="52"/>
    </location>
</feature>
<feature type="signal peptide" evidence="2">
    <location>
        <begin position="1"/>
        <end position="20"/>
    </location>
</feature>
<accession>A0ABC8ZFJ4</accession>
<feature type="chain" id="PRO_5044852309" evidence="2">
    <location>
        <begin position="21"/>
        <end position="113"/>
    </location>
</feature>
<proteinExistence type="predicted"/>
<organism evidence="3 4">
    <name type="scientific">Urochloa decumbens</name>
    <dbReference type="NCBI Taxonomy" id="240449"/>
    <lineage>
        <taxon>Eukaryota</taxon>
        <taxon>Viridiplantae</taxon>
        <taxon>Streptophyta</taxon>
        <taxon>Embryophyta</taxon>
        <taxon>Tracheophyta</taxon>
        <taxon>Spermatophyta</taxon>
        <taxon>Magnoliopsida</taxon>
        <taxon>Liliopsida</taxon>
        <taxon>Poales</taxon>
        <taxon>Poaceae</taxon>
        <taxon>PACMAD clade</taxon>
        <taxon>Panicoideae</taxon>
        <taxon>Panicodae</taxon>
        <taxon>Paniceae</taxon>
        <taxon>Melinidinae</taxon>
        <taxon>Urochloa</taxon>
    </lineage>
</organism>
<dbReference type="Proteomes" id="UP001497457">
    <property type="component" value="Chromosome 19rd"/>
</dbReference>
<evidence type="ECO:0000256" key="1">
    <source>
        <dbReference type="SAM" id="MobiDB-lite"/>
    </source>
</evidence>
<gene>
    <name evidence="3" type="ORF">URODEC1_LOCUS43903</name>
</gene>
<dbReference type="AlphaFoldDB" id="A0ABC8ZFJ4"/>
<keyword evidence="2" id="KW-0732">Signal</keyword>
<evidence type="ECO:0000313" key="3">
    <source>
        <dbReference type="EMBL" id="CAL4959610.1"/>
    </source>
</evidence>
<reference evidence="3" key="1">
    <citation type="submission" date="2024-10" db="EMBL/GenBank/DDBJ databases">
        <authorList>
            <person name="Ryan C."/>
        </authorList>
    </citation>
    <scope>NUCLEOTIDE SEQUENCE [LARGE SCALE GENOMIC DNA]</scope>
</reference>
<sequence>MKATAAVTFLLALVVAAVAARPDGSATTVITAGNGHGGGHHQRGATWRDHNGGNRSPLAGLTECVTVCGSGVTRCMLDCYKPGITFDPIQLPVCILKCTNDAMVCGSACANNL</sequence>